<keyword evidence="2" id="KW-0808">Transferase</keyword>
<keyword evidence="3" id="KW-1185">Reference proteome</keyword>
<dbReference type="InterPro" id="IPR043129">
    <property type="entry name" value="ATPase_NBD"/>
</dbReference>
<dbReference type="EMBL" id="WBKB01000008">
    <property type="protein sequence ID" value="KAB1641671.1"/>
    <property type="molecule type" value="Genomic_DNA"/>
</dbReference>
<name>A0A7J5B8L8_9MICO</name>
<dbReference type="InterPro" id="IPR022496">
    <property type="entry name" value="T6A_TsaB"/>
</dbReference>
<dbReference type="GO" id="GO:0002949">
    <property type="term" value="P:tRNA threonylcarbamoyladenosine modification"/>
    <property type="evidence" value="ECO:0007669"/>
    <property type="project" value="InterPro"/>
</dbReference>
<dbReference type="AlphaFoldDB" id="A0A7J5B8L8"/>
<evidence type="ECO:0000313" key="2">
    <source>
        <dbReference type="EMBL" id="KAB1641671.1"/>
    </source>
</evidence>
<dbReference type="RefSeq" id="WP_158052990.1">
    <property type="nucleotide sequence ID" value="NZ_WBKB01000008.1"/>
</dbReference>
<dbReference type="Proteomes" id="UP000433493">
    <property type="component" value="Unassembled WGS sequence"/>
</dbReference>
<gene>
    <name evidence="2" type="primary">tsaB</name>
    <name evidence="2" type="ORF">F8O05_12035</name>
</gene>
<organism evidence="2 3">
    <name type="scientific">Gulosibacter chungangensis</name>
    <dbReference type="NCBI Taxonomy" id="979746"/>
    <lineage>
        <taxon>Bacteria</taxon>
        <taxon>Bacillati</taxon>
        <taxon>Actinomycetota</taxon>
        <taxon>Actinomycetes</taxon>
        <taxon>Micrococcales</taxon>
        <taxon>Microbacteriaceae</taxon>
        <taxon>Gulosibacter</taxon>
    </lineage>
</organism>
<dbReference type="SUPFAM" id="SSF53067">
    <property type="entry name" value="Actin-like ATPase domain"/>
    <property type="match status" value="1"/>
</dbReference>
<evidence type="ECO:0000259" key="1">
    <source>
        <dbReference type="Pfam" id="PF00814"/>
    </source>
</evidence>
<dbReference type="InterPro" id="IPR000905">
    <property type="entry name" value="Gcp-like_dom"/>
</dbReference>
<feature type="domain" description="Gcp-like" evidence="1">
    <location>
        <begin position="31"/>
        <end position="159"/>
    </location>
</feature>
<comment type="caution">
    <text evidence="2">The sequence shown here is derived from an EMBL/GenBank/DDBJ whole genome shotgun (WGS) entry which is preliminary data.</text>
</comment>
<dbReference type="OrthoDB" id="9809995at2"/>
<evidence type="ECO:0000313" key="3">
    <source>
        <dbReference type="Proteomes" id="UP000433493"/>
    </source>
</evidence>
<dbReference type="Gene3D" id="3.30.420.40">
    <property type="match status" value="2"/>
</dbReference>
<sequence>MLLAIDTSAGTDVAVVSEGGRVLAQSRTVDTRRHAEIIGPSISFVLREAGIGPQHITQVVSGMGPGSFTGLRVGIAAARTFAFARSLPLNPMPSHEAIAHEWRAANPDHNGAIYVTTDAKRRELALTRFAAGETLAGDFELIAPDAVAELAETSGATHVAATQVSAAHLALAWLDRETAGIDAAPDEVLYLRAPDAKPGAVPKRVTG</sequence>
<dbReference type="GO" id="GO:0005829">
    <property type="term" value="C:cytosol"/>
    <property type="evidence" value="ECO:0007669"/>
    <property type="project" value="TreeGrafter"/>
</dbReference>
<reference evidence="2 3" key="1">
    <citation type="submission" date="2019-09" db="EMBL/GenBank/DDBJ databases">
        <title>Phylogeny of genus Pseudoclavibacter and closely related genus.</title>
        <authorList>
            <person name="Li Y."/>
        </authorList>
    </citation>
    <scope>NUCLEOTIDE SEQUENCE [LARGE SCALE GENOMIC DNA]</scope>
    <source>
        <strain evidence="2 3">KCTC 13959</strain>
    </source>
</reference>
<dbReference type="PANTHER" id="PTHR11735">
    <property type="entry name" value="TRNA N6-ADENOSINE THREONYLCARBAMOYLTRANSFERASE"/>
    <property type="match status" value="1"/>
</dbReference>
<dbReference type="NCBIfam" id="TIGR03725">
    <property type="entry name" value="T6A_YeaZ"/>
    <property type="match status" value="1"/>
</dbReference>
<accession>A0A7J5B8L8</accession>
<protein>
    <submittedName>
        <fullName evidence="2">tRNA (Adenosine(37)-N6)-threonylcarbamoyltransferase complex dimerization subunit type 1 TsaB</fullName>
    </submittedName>
</protein>
<dbReference type="PANTHER" id="PTHR11735:SF11">
    <property type="entry name" value="TRNA THREONYLCARBAMOYLADENOSINE BIOSYNTHESIS PROTEIN TSAB"/>
    <property type="match status" value="1"/>
</dbReference>
<dbReference type="Pfam" id="PF00814">
    <property type="entry name" value="TsaD"/>
    <property type="match status" value="1"/>
</dbReference>
<dbReference type="GO" id="GO:0016740">
    <property type="term" value="F:transferase activity"/>
    <property type="evidence" value="ECO:0007669"/>
    <property type="project" value="UniProtKB-KW"/>
</dbReference>
<proteinExistence type="predicted"/>